<dbReference type="InParanoid" id="A0A194WY51"/>
<name>A0A194WY51_MOLSC</name>
<organism evidence="2 3">
    <name type="scientific">Mollisia scopiformis</name>
    <name type="common">Conifer needle endophyte fungus</name>
    <name type="synonym">Phialocephala scopiformis</name>
    <dbReference type="NCBI Taxonomy" id="149040"/>
    <lineage>
        <taxon>Eukaryota</taxon>
        <taxon>Fungi</taxon>
        <taxon>Dikarya</taxon>
        <taxon>Ascomycota</taxon>
        <taxon>Pezizomycotina</taxon>
        <taxon>Leotiomycetes</taxon>
        <taxon>Helotiales</taxon>
        <taxon>Mollisiaceae</taxon>
        <taxon>Mollisia</taxon>
    </lineage>
</organism>
<evidence type="ECO:0000256" key="1">
    <source>
        <dbReference type="SAM" id="MobiDB-lite"/>
    </source>
</evidence>
<reference evidence="2 3" key="1">
    <citation type="submission" date="2015-10" db="EMBL/GenBank/DDBJ databases">
        <title>Full genome of DAOMC 229536 Phialocephala scopiformis, a fungal endophyte of spruce producing the potent anti-insectan compound rugulosin.</title>
        <authorList>
            <consortium name="DOE Joint Genome Institute"/>
            <person name="Walker A.K."/>
            <person name="Frasz S.L."/>
            <person name="Seifert K.A."/>
            <person name="Miller J.D."/>
            <person name="Mondo S.J."/>
            <person name="Labutti K."/>
            <person name="Lipzen A."/>
            <person name="Dockter R."/>
            <person name="Kennedy M."/>
            <person name="Grigoriev I.V."/>
            <person name="Spatafora J.W."/>
        </authorList>
    </citation>
    <scope>NUCLEOTIDE SEQUENCE [LARGE SCALE GENOMIC DNA]</scope>
    <source>
        <strain evidence="2 3">CBS 120377</strain>
    </source>
</reference>
<evidence type="ECO:0000313" key="3">
    <source>
        <dbReference type="Proteomes" id="UP000070700"/>
    </source>
</evidence>
<dbReference type="RefSeq" id="XP_018066969.1">
    <property type="nucleotide sequence ID" value="XM_018215670.1"/>
</dbReference>
<dbReference type="AlphaFoldDB" id="A0A194WY51"/>
<evidence type="ECO:0000313" key="2">
    <source>
        <dbReference type="EMBL" id="KUJ12614.1"/>
    </source>
</evidence>
<accession>A0A194WY51</accession>
<protein>
    <submittedName>
        <fullName evidence="2">Uncharacterized protein</fullName>
    </submittedName>
</protein>
<dbReference type="EMBL" id="KQ947424">
    <property type="protein sequence ID" value="KUJ12614.1"/>
    <property type="molecule type" value="Genomic_DNA"/>
</dbReference>
<keyword evidence="3" id="KW-1185">Reference proteome</keyword>
<sequence>MEIPVILSSLFEKGKSQREIVQETQVPRRTVRRILKQEHSRKERKKKHPKPHL</sequence>
<dbReference type="Gene3D" id="1.10.10.60">
    <property type="entry name" value="Homeodomain-like"/>
    <property type="match status" value="1"/>
</dbReference>
<feature type="compositionally biased region" description="Basic residues" evidence="1">
    <location>
        <begin position="42"/>
        <end position="53"/>
    </location>
</feature>
<feature type="region of interest" description="Disordered" evidence="1">
    <location>
        <begin position="17"/>
        <end position="53"/>
    </location>
</feature>
<feature type="non-terminal residue" evidence="2">
    <location>
        <position position="53"/>
    </location>
</feature>
<proteinExistence type="predicted"/>
<dbReference type="GeneID" id="28825396"/>
<gene>
    <name evidence="2" type="ORF">LY89DRAFT_688259</name>
</gene>
<dbReference type="Proteomes" id="UP000070700">
    <property type="component" value="Unassembled WGS sequence"/>
</dbReference>
<dbReference type="KEGG" id="psco:LY89DRAFT_688259"/>